<dbReference type="OrthoDB" id="2754922at2759"/>
<organism evidence="3 4">
    <name type="scientific">Lentinus tigrinus ALCF2SS1-6</name>
    <dbReference type="NCBI Taxonomy" id="1328759"/>
    <lineage>
        <taxon>Eukaryota</taxon>
        <taxon>Fungi</taxon>
        <taxon>Dikarya</taxon>
        <taxon>Basidiomycota</taxon>
        <taxon>Agaricomycotina</taxon>
        <taxon>Agaricomycetes</taxon>
        <taxon>Polyporales</taxon>
        <taxon>Polyporaceae</taxon>
        <taxon>Lentinus</taxon>
    </lineage>
</organism>
<feature type="domain" description="DUF6533" evidence="2">
    <location>
        <begin position="35"/>
        <end position="78"/>
    </location>
</feature>
<dbReference type="AlphaFoldDB" id="A0A5C2S9E9"/>
<sequence length="326" mass="36090">MRGLQTHAMNDEIPTWIDIAEDPASVQAMLTNTAVGVSMSTLFFYDYLVMLPTEIRTIWSPPTNLASVAYLWIRYGFLAQYLLSMVHNMHFTQGGGPNLTAQSCRELLGFLTILNMLNFAVISAFIATRLFAMWERNWFIGILTFVLGVVSPSSITMLTTFAFGVIPAPWPFPPCLSYVPDFSPIVALSTRNLPLAVSAISIAYESFCLGLTAAKTFRLYMVQRETGIPTTLTSLLLRDGCLYFSVLLILAISNIVSCSIHNPLFDAWQVNTDVARTLIPILTTLRGLCGSGGSVLARARTSSVETDDNRTSLRFARGYKTWTPPR</sequence>
<keyword evidence="1" id="KW-1133">Transmembrane helix</keyword>
<reference evidence="3" key="1">
    <citation type="journal article" date="2018" name="Genome Biol. Evol.">
        <title>Genomics and development of Lentinus tigrinus, a white-rot wood-decaying mushroom with dimorphic fruiting bodies.</title>
        <authorList>
            <person name="Wu B."/>
            <person name="Xu Z."/>
            <person name="Knudson A."/>
            <person name="Carlson A."/>
            <person name="Chen N."/>
            <person name="Kovaka S."/>
            <person name="LaButti K."/>
            <person name="Lipzen A."/>
            <person name="Pennachio C."/>
            <person name="Riley R."/>
            <person name="Schakwitz W."/>
            <person name="Umezawa K."/>
            <person name="Ohm R.A."/>
            <person name="Grigoriev I.V."/>
            <person name="Nagy L.G."/>
            <person name="Gibbons J."/>
            <person name="Hibbett D."/>
        </authorList>
    </citation>
    <scope>NUCLEOTIDE SEQUENCE [LARGE SCALE GENOMIC DNA]</scope>
    <source>
        <strain evidence="3">ALCF2SS1-6</strain>
    </source>
</reference>
<evidence type="ECO:0000256" key="1">
    <source>
        <dbReference type="SAM" id="Phobius"/>
    </source>
</evidence>
<keyword evidence="1" id="KW-0812">Transmembrane</keyword>
<dbReference type="Pfam" id="PF20151">
    <property type="entry name" value="DUF6533"/>
    <property type="match status" value="1"/>
</dbReference>
<evidence type="ECO:0000313" key="3">
    <source>
        <dbReference type="EMBL" id="RPD59694.1"/>
    </source>
</evidence>
<protein>
    <recommendedName>
        <fullName evidence="2">DUF6533 domain-containing protein</fullName>
    </recommendedName>
</protein>
<feature type="transmembrane region" description="Helical" evidence="1">
    <location>
        <begin position="138"/>
        <end position="166"/>
    </location>
</feature>
<name>A0A5C2S9E9_9APHY</name>
<evidence type="ECO:0000259" key="2">
    <source>
        <dbReference type="Pfam" id="PF20151"/>
    </source>
</evidence>
<feature type="transmembrane region" description="Helical" evidence="1">
    <location>
        <begin position="107"/>
        <end position="126"/>
    </location>
</feature>
<accession>A0A5C2S9E9</accession>
<evidence type="ECO:0000313" key="4">
    <source>
        <dbReference type="Proteomes" id="UP000313359"/>
    </source>
</evidence>
<feature type="transmembrane region" description="Helical" evidence="1">
    <location>
        <begin position="235"/>
        <end position="256"/>
    </location>
</feature>
<gene>
    <name evidence="3" type="ORF">L227DRAFT_155798</name>
</gene>
<feature type="transmembrane region" description="Helical" evidence="1">
    <location>
        <begin position="69"/>
        <end position="87"/>
    </location>
</feature>
<dbReference type="EMBL" id="ML122269">
    <property type="protein sequence ID" value="RPD59694.1"/>
    <property type="molecule type" value="Genomic_DNA"/>
</dbReference>
<proteinExistence type="predicted"/>
<dbReference type="InterPro" id="IPR045340">
    <property type="entry name" value="DUF6533"/>
</dbReference>
<dbReference type="Proteomes" id="UP000313359">
    <property type="component" value="Unassembled WGS sequence"/>
</dbReference>
<keyword evidence="4" id="KW-1185">Reference proteome</keyword>
<feature type="transmembrane region" description="Helical" evidence="1">
    <location>
        <begin position="193"/>
        <end position="214"/>
    </location>
</feature>
<keyword evidence="1" id="KW-0472">Membrane</keyword>